<dbReference type="EMBL" id="JAGMUX010000013">
    <property type="protein sequence ID" value="KAH7240806.1"/>
    <property type="molecule type" value="Genomic_DNA"/>
</dbReference>
<keyword evidence="3" id="KW-1185">Reference proteome</keyword>
<dbReference type="GO" id="GO:0005524">
    <property type="term" value="F:ATP binding"/>
    <property type="evidence" value="ECO:0007669"/>
    <property type="project" value="InterPro"/>
</dbReference>
<dbReference type="Pfam" id="PF00069">
    <property type="entry name" value="Pkinase"/>
    <property type="match status" value="1"/>
</dbReference>
<dbReference type="Proteomes" id="UP000720189">
    <property type="component" value="Unassembled WGS sequence"/>
</dbReference>
<dbReference type="SUPFAM" id="SSF56112">
    <property type="entry name" value="Protein kinase-like (PK-like)"/>
    <property type="match status" value="1"/>
</dbReference>
<dbReference type="RefSeq" id="XP_046046320.1">
    <property type="nucleotide sequence ID" value="XM_046190454.1"/>
</dbReference>
<name>A0A9P9K1I3_FUSRE</name>
<comment type="caution">
    <text evidence="2">The sequence shown here is derived from an EMBL/GenBank/DDBJ whole genome shotgun (WGS) entry which is preliminary data.</text>
</comment>
<reference evidence="2" key="1">
    <citation type="journal article" date="2021" name="Nat. Commun.">
        <title>Genetic determinants of endophytism in the Arabidopsis root mycobiome.</title>
        <authorList>
            <person name="Mesny F."/>
            <person name="Miyauchi S."/>
            <person name="Thiergart T."/>
            <person name="Pickel B."/>
            <person name="Atanasova L."/>
            <person name="Karlsson M."/>
            <person name="Huettel B."/>
            <person name="Barry K.W."/>
            <person name="Haridas S."/>
            <person name="Chen C."/>
            <person name="Bauer D."/>
            <person name="Andreopoulos W."/>
            <person name="Pangilinan J."/>
            <person name="LaButti K."/>
            <person name="Riley R."/>
            <person name="Lipzen A."/>
            <person name="Clum A."/>
            <person name="Drula E."/>
            <person name="Henrissat B."/>
            <person name="Kohler A."/>
            <person name="Grigoriev I.V."/>
            <person name="Martin F.M."/>
            <person name="Hacquard S."/>
        </authorList>
    </citation>
    <scope>NUCLEOTIDE SEQUENCE</scope>
    <source>
        <strain evidence="2">MPI-CAGE-AT-0023</strain>
    </source>
</reference>
<protein>
    <recommendedName>
        <fullName evidence="1">Protein kinase domain-containing protein</fullName>
    </recommendedName>
</protein>
<proteinExistence type="predicted"/>
<dbReference type="InterPro" id="IPR000719">
    <property type="entry name" value="Prot_kinase_dom"/>
</dbReference>
<feature type="domain" description="Protein kinase" evidence="1">
    <location>
        <begin position="73"/>
        <end position="329"/>
    </location>
</feature>
<dbReference type="PROSITE" id="PS50011">
    <property type="entry name" value="PROTEIN_KINASE_DOM"/>
    <property type="match status" value="1"/>
</dbReference>
<evidence type="ECO:0000259" key="1">
    <source>
        <dbReference type="PROSITE" id="PS50011"/>
    </source>
</evidence>
<evidence type="ECO:0000313" key="3">
    <source>
        <dbReference type="Proteomes" id="UP000720189"/>
    </source>
</evidence>
<dbReference type="InterPro" id="IPR011009">
    <property type="entry name" value="Kinase-like_dom_sf"/>
</dbReference>
<accession>A0A9P9K1I3</accession>
<evidence type="ECO:0000313" key="2">
    <source>
        <dbReference type="EMBL" id="KAH7240806.1"/>
    </source>
</evidence>
<dbReference type="Gene3D" id="1.10.510.10">
    <property type="entry name" value="Transferase(Phosphotransferase) domain 1"/>
    <property type="match status" value="1"/>
</dbReference>
<gene>
    <name evidence="2" type="ORF">BKA55DRAFT_542120</name>
</gene>
<dbReference type="OrthoDB" id="4062651at2759"/>
<sequence length="329" mass="36862">MRIRLDEATAQQMVSSPPHILGAMQLPFSCIIFYNSCIYRPITPTMNYCTSSLKPFSAKEVWKASEGDDSELVFSHTTIVAMQNDEIYKGTSKSRPEDIDKASIISELSLVPRENIYPPCPSNLTRAPEIYIKVPDLALYTPERKDIISQRLLHEAEIYEILREHPHPNLGQSLGCVVGQDGRLEGLALFKYKTTLFELAHDASSFDLGQRDQCITAVKSALEHLHRLGLAHNDLSPLNVMFTDKGEPVLLDFDTCHPIGTTLDKGGRVGEWEGIPSAVYEESSTKCDLKALEYLDVWLKNKYQEMKDITSKGRDVSNVNVSLKSENGI</sequence>
<dbReference type="GO" id="GO:0004672">
    <property type="term" value="F:protein kinase activity"/>
    <property type="evidence" value="ECO:0007669"/>
    <property type="project" value="InterPro"/>
</dbReference>
<organism evidence="2 3">
    <name type="scientific">Fusarium redolens</name>
    <dbReference type="NCBI Taxonomy" id="48865"/>
    <lineage>
        <taxon>Eukaryota</taxon>
        <taxon>Fungi</taxon>
        <taxon>Dikarya</taxon>
        <taxon>Ascomycota</taxon>
        <taxon>Pezizomycotina</taxon>
        <taxon>Sordariomycetes</taxon>
        <taxon>Hypocreomycetidae</taxon>
        <taxon>Hypocreales</taxon>
        <taxon>Nectriaceae</taxon>
        <taxon>Fusarium</taxon>
        <taxon>Fusarium redolens species complex</taxon>
    </lineage>
</organism>
<dbReference type="GeneID" id="70220408"/>
<dbReference type="AlphaFoldDB" id="A0A9P9K1I3"/>